<accession>A0ABT3R405</accession>
<organism evidence="2 3">
    <name type="scientific">Roseibium salinum</name>
    <dbReference type="NCBI Taxonomy" id="1604349"/>
    <lineage>
        <taxon>Bacteria</taxon>
        <taxon>Pseudomonadati</taxon>
        <taxon>Pseudomonadota</taxon>
        <taxon>Alphaproteobacteria</taxon>
        <taxon>Hyphomicrobiales</taxon>
        <taxon>Stappiaceae</taxon>
        <taxon>Roseibium</taxon>
    </lineage>
</organism>
<keyword evidence="3" id="KW-1185">Reference proteome</keyword>
<feature type="chain" id="PRO_5046192461" description="UrcA family protein" evidence="1">
    <location>
        <begin position="21"/>
        <end position="122"/>
    </location>
</feature>
<protein>
    <recommendedName>
        <fullName evidence="4">UrcA family protein</fullName>
    </recommendedName>
</protein>
<proteinExistence type="predicted"/>
<evidence type="ECO:0000313" key="2">
    <source>
        <dbReference type="EMBL" id="MCX2723999.1"/>
    </source>
</evidence>
<reference evidence="2 3" key="1">
    <citation type="journal article" date="2016" name="Int. J. Syst. Evol. Microbiol.">
        <title>Labrenzia salina sp. nov., isolated from the rhizosphere of the halophyte Arthrocnemum macrostachyum.</title>
        <authorList>
            <person name="Camacho M."/>
            <person name="Redondo-Gomez S."/>
            <person name="Rodriguez-Llorente I."/>
            <person name="Rohde M."/>
            <person name="Sproer C."/>
            <person name="Schumann P."/>
            <person name="Klenk H.P."/>
            <person name="Montero-Calasanz M.D.C."/>
        </authorList>
    </citation>
    <scope>NUCLEOTIDE SEQUENCE [LARGE SCALE GENOMIC DNA]</scope>
    <source>
        <strain evidence="2 3">DSM 29163</strain>
    </source>
</reference>
<sequence>MSFAAAIGLVSTLAAGSAIAQDAGVRAMADRLNDYPTAARADYVFGCMAANGQDQKSLRNCSCSIDVIASILPYEKYEEAETVLSLQQASGERMSAFKTMNMATTIVADLRRAQAEAEMLCF</sequence>
<keyword evidence="1" id="KW-0732">Signal</keyword>
<dbReference type="Proteomes" id="UP001300261">
    <property type="component" value="Unassembled WGS sequence"/>
</dbReference>
<evidence type="ECO:0000256" key="1">
    <source>
        <dbReference type="SAM" id="SignalP"/>
    </source>
</evidence>
<evidence type="ECO:0000313" key="3">
    <source>
        <dbReference type="Proteomes" id="UP001300261"/>
    </source>
</evidence>
<feature type="signal peptide" evidence="1">
    <location>
        <begin position="1"/>
        <end position="20"/>
    </location>
</feature>
<name>A0ABT3R405_9HYPH</name>
<dbReference type="EMBL" id="JAPEVI010000003">
    <property type="protein sequence ID" value="MCX2723999.1"/>
    <property type="molecule type" value="Genomic_DNA"/>
</dbReference>
<gene>
    <name evidence="2" type="ORF">ON753_16720</name>
</gene>
<evidence type="ECO:0008006" key="4">
    <source>
        <dbReference type="Google" id="ProtNLM"/>
    </source>
</evidence>
<comment type="caution">
    <text evidence="2">The sequence shown here is derived from an EMBL/GenBank/DDBJ whole genome shotgun (WGS) entry which is preliminary data.</text>
</comment>